<dbReference type="InterPro" id="IPR036907">
    <property type="entry name" value="5'-Nucleotdase_C_sf"/>
</dbReference>
<evidence type="ECO:0000259" key="2">
    <source>
        <dbReference type="Pfam" id="PF02872"/>
    </source>
</evidence>
<dbReference type="EMBL" id="KZ308191">
    <property type="protein sequence ID" value="KAG8224315.1"/>
    <property type="molecule type" value="Genomic_DNA"/>
</dbReference>
<accession>A0A8K0NTQ5</accession>
<keyword evidence="1" id="KW-0472">Membrane</keyword>
<sequence length="334" mass="37123">MHKIKETSWVATTKPPAAMEPHSLIGRLTIHLKDNSEISEVKNDTITYNIREKTDDGDFTKIESTGYEELKRKTDVPLSKTSAALGGNGSCSALEYGLGDLVTDAMKRAMEDSYEDGIAMWNLRNSPPLIEANKEFSEEALYVLLGKGNDENMYVVQQSPKQIASLLEKSIDNLDRKDCSSLQISGLYVDYGSWEPKGKRIKRIRLLTSKGLQDLDLKGNEELKVIVPAHLMKKLDLSYEMGVADHGVSVGEAMVDYISKTNSKNNHLFMPPVGLRFTDMTPPPKVVKCNENTGEAVVLTLAVVVMIGALGLITWYFIIPRIRQRRGSAAPLIY</sequence>
<feature type="transmembrane region" description="Helical" evidence="1">
    <location>
        <begin position="296"/>
        <end position="318"/>
    </location>
</feature>
<dbReference type="Proteomes" id="UP000792457">
    <property type="component" value="Unassembled WGS sequence"/>
</dbReference>
<dbReference type="GO" id="GO:0016787">
    <property type="term" value="F:hydrolase activity"/>
    <property type="evidence" value="ECO:0007669"/>
    <property type="project" value="InterPro"/>
</dbReference>
<dbReference type="InterPro" id="IPR008334">
    <property type="entry name" value="5'-Nucleotdase_C"/>
</dbReference>
<evidence type="ECO:0000256" key="1">
    <source>
        <dbReference type="SAM" id="Phobius"/>
    </source>
</evidence>
<dbReference type="GO" id="GO:0009166">
    <property type="term" value="P:nucleotide catabolic process"/>
    <property type="evidence" value="ECO:0007669"/>
    <property type="project" value="InterPro"/>
</dbReference>
<evidence type="ECO:0000313" key="3">
    <source>
        <dbReference type="EMBL" id="KAG8224315.1"/>
    </source>
</evidence>
<proteinExistence type="predicted"/>
<keyword evidence="4" id="KW-1185">Reference proteome</keyword>
<protein>
    <recommendedName>
        <fullName evidence="2">5'-Nucleotidase C-terminal domain-containing protein</fullName>
    </recommendedName>
</protein>
<reference evidence="3" key="2">
    <citation type="submission" date="2017-10" db="EMBL/GenBank/DDBJ databases">
        <title>Ladona fulva Genome sequencing and assembly.</title>
        <authorList>
            <person name="Murali S."/>
            <person name="Richards S."/>
            <person name="Bandaranaike D."/>
            <person name="Bellair M."/>
            <person name="Blankenburg K."/>
            <person name="Chao H."/>
            <person name="Dinh H."/>
            <person name="Doddapaneni H."/>
            <person name="Dugan-Rocha S."/>
            <person name="Elkadiri S."/>
            <person name="Gnanaolivu R."/>
            <person name="Hernandez B."/>
            <person name="Skinner E."/>
            <person name="Javaid M."/>
            <person name="Lee S."/>
            <person name="Li M."/>
            <person name="Ming W."/>
            <person name="Munidasa M."/>
            <person name="Muniz J."/>
            <person name="Nguyen L."/>
            <person name="Hughes D."/>
            <person name="Osuji N."/>
            <person name="Pu L.-L."/>
            <person name="Puazo M."/>
            <person name="Qu C."/>
            <person name="Quiroz J."/>
            <person name="Raj R."/>
            <person name="Weissenberger G."/>
            <person name="Xin Y."/>
            <person name="Zou X."/>
            <person name="Han Y."/>
            <person name="Worley K."/>
            <person name="Muzny D."/>
            <person name="Gibbs R."/>
        </authorList>
    </citation>
    <scope>NUCLEOTIDE SEQUENCE</scope>
    <source>
        <strain evidence="3">Sampled in the wild</strain>
    </source>
</reference>
<name>A0A8K0NTQ5_LADFU</name>
<comment type="caution">
    <text evidence="3">The sequence shown here is derived from an EMBL/GenBank/DDBJ whole genome shotgun (WGS) entry which is preliminary data.</text>
</comment>
<dbReference type="Gene3D" id="3.90.780.10">
    <property type="entry name" value="5'-Nucleotidase, C-terminal domain"/>
    <property type="match status" value="1"/>
</dbReference>
<organism evidence="3 4">
    <name type="scientific">Ladona fulva</name>
    <name type="common">Scarce chaser dragonfly</name>
    <name type="synonym">Libellula fulva</name>
    <dbReference type="NCBI Taxonomy" id="123851"/>
    <lineage>
        <taxon>Eukaryota</taxon>
        <taxon>Metazoa</taxon>
        <taxon>Ecdysozoa</taxon>
        <taxon>Arthropoda</taxon>
        <taxon>Hexapoda</taxon>
        <taxon>Insecta</taxon>
        <taxon>Pterygota</taxon>
        <taxon>Palaeoptera</taxon>
        <taxon>Odonata</taxon>
        <taxon>Epiprocta</taxon>
        <taxon>Anisoptera</taxon>
        <taxon>Libelluloidea</taxon>
        <taxon>Libellulidae</taxon>
        <taxon>Ladona</taxon>
    </lineage>
</organism>
<keyword evidence="1" id="KW-0812">Transmembrane</keyword>
<dbReference type="SUPFAM" id="SSF55816">
    <property type="entry name" value="5'-nucleotidase (syn. UDP-sugar hydrolase), C-terminal domain"/>
    <property type="match status" value="1"/>
</dbReference>
<reference evidence="3" key="1">
    <citation type="submission" date="2013-04" db="EMBL/GenBank/DDBJ databases">
        <authorList>
            <person name="Qu J."/>
            <person name="Murali S.C."/>
            <person name="Bandaranaike D."/>
            <person name="Bellair M."/>
            <person name="Blankenburg K."/>
            <person name="Chao H."/>
            <person name="Dinh H."/>
            <person name="Doddapaneni H."/>
            <person name="Downs B."/>
            <person name="Dugan-Rocha S."/>
            <person name="Elkadiri S."/>
            <person name="Gnanaolivu R.D."/>
            <person name="Hernandez B."/>
            <person name="Javaid M."/>
            <person name="Jayaseelan J.C."/>
            <person name="Lee S."/>
            <person name="Li M."/>
            <person name="Ming W."/>
            <person name="Munidasa M."/>
            <person name="Muniz J."/>
            <person name="Nguyen L."/>
            <person name="Ongeri F."/>
            <person name="Osuji N."/>
            <person name="Pu L.-L."/>
            <person name="Puazo M."/>
            <person name="Qu C."/>
            <person name="Quiroz J."/>
            <person name="Raj R."/>
            <person name="Weissenberger G."/>
            <person name="Xin Y."/>
            <person name="Zou X."/>
            <person name="Han Y."/>
            <person name="Richards S."/>
            <person name="Worley K."/>
            <person name="Muzny D."/>
            <person name="Gibbs R."/>
        </authorList>
    </citation>
    <scope>NUCLEOTIDE SEQUENCE</scope>
    <source>
        <strain evidence="3">Sampled in the wild</strain>
    </source>
</reference>
<dbReference type="Pfam" id="PF02872">
    <property type="entry name" value="5_nucleotid_C"/>
    <property type="match status" value="1"/>
</dbReference>
<feature type="domain" description="5'-Nucleotidase C-terminal" evidence="2">
    <location>
        <begin position="90"/>
        <end position="236"/>
    </location>
</feature>
<keyword evidence="1" id="KW-1133">Transmembrane helix</keyword>
<dbReference type="AlphaFoldDB" id="A0A8K0NTQ5"/>
<evidence type="ECO:0000313" key="4">
    <source>
        <dbReference type="Proteomes" id="UP000792457"/>
    </source>
</evidence>
<gene>
    <name evidence="3" type="ORF">J437_LFUL007256</name>
</gene>